<reference evidence="2" key="1">
    <citation type="submission" date="2013-06" db="EMBL/GenBank/DDBJ databases">
        <authorList>
            <person name="Weinstock G."/>
            <person name="Sodergren E."/>
            <person name="Clifton S."/>
            <person name="Fulton L."/>
            <person name="Fulton B."/>
            <person name="Courtney L."/>
            <person name="Fronick C."/>
            <person name="Harrison M."/>
            <person name="Strong C."/>
            <person name="Farmer C."/>
            <person name="Delahaunty K."/>
            <person name="Markovic C."/>
            <person name="Hall O."/>
            <person name="Minx P."/>
            <person name="Tomlinson C."/>
            <person name="Mitreva M."/>
            <person name="Nelson J."/>
            <person name="Hou S."/>
            <person name="Wollam A."/>
            <person name="Pepin K.H."/>
            <person name="Johnson M."/>
            <person name="Bhonagiri V."/>
            <person name="Nash W.E."/>
            <person name="Warren W."/>
            <person name="Chinwalla A."/>
            <person name="Mardis E.R."/>
            <person name="Wilson R.K."/>
        </authorList>
    </citation>
    <scope>NUCLEOTIDE SEQUENCE [LARGE SCALE GENOMIC DNA]</scope>
    <source>
        <strain evidence="2">ATCC 49176</strain>
    </source>
</reference>
<proteinExistence type="predicted"/>
<dbReference type="STRING" id="592010.GCWU000182_001022"/>
<dbReference type="EMBL" id="ACIN03000007">
    <property type="protein sequence ID" value="ESK65548.1"/>
    <property type="molecule type" value="Genomic_DNA"/>
</dbReference>
<evidence type="ECO:0000313" key="2">
    <source>
        <dbReference type="EMBL" id="ESK65548.1"/>
    </source>
</evidence>
<protein>
    <submittedName>
        <fullName evidence="2">Uncharacterized protein</fullName>
    </submittedName>
</protein>
<dbReference type="HOGENOM" id="CLU_2821138_0_0_9"/>
<dbReference type="Proteomes" id="UP000019050">
    <property type="component" value="Unassembled WGS sequence"/>
</dbReference>
<name>W1Q347_ABIDE</name>
<evidence type="ECO:0000256" key="1">
    <source>
        <dbReference type="SAM" id="MobiDB-lite"/>
    </source>
</evidence>
<feature type="region of interest" description="Disordered" evidence="1">
    <location>
        <begin position="28"/>
        <end position="66"/>
    </location>
</feature>
<dbReference type="AlphaFoldDB" id="W1Q347"/>
<organism evidence="2 3">
    <name type="scientific">Abiotrophia defectiva ATCC 49176</name>
    <dbReference type="NCBI Taxonomy" id="592010"/>
    <lineage>
        <taxon>Bacteria</taxon>
        <taxon>Bacillati</taxon>
        <taxon>Bacillota</taxon>
        <taxon>Bacilli</taxon>
        <taxon>Lactobacillales</taxon>
        <taxon>Aerococcaceae</taxon>
        <taxon>Abiotrophia</taxon>
    </lineage>
</organism>
<feature type="compositionally biased region" description="Basic and acidic residues" evidence="1">
    <location>
        <begin position="47"/>
        <end position="58"/>
    </location>
</feature>
<sequence length="66" mass="7220">MPAFSFLLENLKPVTKTRHGQNRVRVVPQDAKRMRSSGSASDLELPELGKAEDSRREAAAGPTSRA</sequence>
<evidence type="ECO:0000313" key="3">
    <source>
        <dbReference type="Proteomes" id="UP000019050"/>
    </source>
</evidence>
<gene>
    <name evidence="2" type="ORF">GCWU000182_001022</name>
</gene>
<accession>W1Q347</accession>
<comment type="caution">
    <text evidence="2">The sequence shown here is derived from an EMBL/GenBank/DDBJ whole genome shotgun (WGS) entry which is preliminary data.</text>
</comment>
<keyword evidence="3" id="KW-1185">Reference proteome</keyword>